<keyword evidence="2" id="KW-1185">Reference proteome</keyword>
<sequence>MEALKKRIETLEYLVEELIFKLGKNNQRISFLTAQVACLEKELKRDSNVYQPKLLSH</sequence>
<dbReference type="RefSeq" id="WP_157090687.1">
    <property type="nucleotide sequence ID" value="NZ_JARMAB010000008.1"/>
</dbReference>
<accession>A0ABU6MES6</accession>
<protein>
    <submittedName>
        <fullName evidence="1">Uncharacterized protein</fullName>
    </submittedName>
</protein>
<name>A0ABU6MES6_9BACI</name>
<reference evidence="1 2" key="1">
    <citation type="submission" date="2023-03" db="EMBL/GenBank/DDBJ databases">
        <title>Bacillus Genome Sequencing.</title>
        <authorList>
            <person name="Dunlap C."/>
        </authorList>
    </citation>
    <scope>NUCLEOTIDE SEQUENCE [LARGE SCALE GENOMIC DNA]</scope>
    <source>
        <strain evidence="1 2">B-23453</strain>
    </source>
</reference>
<dbReference type="Proteomes" id="UP001341444">
    <property type="component" value="Unassembled WGS sequence"/>
</dbReference>
<dbReference type="EMBL" id="JARMAB010000008">
    <property type="protein sequence ID" value="MED1202944.1"/>
    <property type="molecule type" value="Genomic_DNA"/>
</dbReference>
<proteinExistence type="predicted"/>
<comment type="caution">
    <text evidence="1">The sequence shown here is derived from an EMBL/GenBank/DDBJ whole genome shotgun (WGS) entry which is preliminary data.</text>
</comment>
<evidence type="ECO:0000313" key="2">
    <source>
        <dbReference type="Proteomes" id="UP001341444"/>
    </source>
</evidence>
<gene>
    <name evidence="1" type="ORF">P4T90_07525</name>
</gene>
<evidence type="ECO:0000313" key="1">
    <source>
        <dbReference type="EMBL" id="MED1202944.1"/>
    </source>
</evidence>
<organism evidence="1 2">
    <name type="scientific">Heyndrickxia acidicola</name>
    <dbReference type="NCBI Taxonomy" id="209389"/>
    <lineage>
        <taxon>Bacteria</taxon>
        <taxon>Bacillati</taxon>
        <taxon>Bacillota</taxon>
        <taxon>Bacilli</taxon>
        <taxon>Bacillales</taxon>
        <taxon>Bacillaceae</taxon>
        <taxon>Heyndrickxia</taxon>
    </lineage>
</organism>